<name>A0AAP0NG91_LIQFO</name>
<dbReference type="PANTHER" id="PTHR31669:SF292">
    <property type="entry name" value="OS02G0262500 PROTEIN"/>
    <property type="match status" value="1"/>
</dbReference>
<dbReference type="InterPro" id="IPR031052">
    <property type="entry name" value="FHY3/FAR1"/>
</dbReference>
<sequence>MNTTGKNNNEHYFRHNHNEQNLYPPLYKRLYELTTNEVFSMIFNNIDEVESFYNSYAKVVGFSVRRDDLSKDKDGMIVSRSWRNASTNVHNKNFHKDFKRVMFKEYSIEEFETDWQSVVEKYELDGNKCIEDIYDDRFRWAATHLRGQFFAGMRSTQRNEGINAFFKEHLTHCLQLF</sequence>
<keyword evidence="1" id="KW-0479">Metal-binding</keyword>
<comment type="function">
    <text evidence="1">Putative transcription activator involved in regulating light control of development.</text>
</comment>
<comment type="subcellular location">
    <subcellularLocation>
        <location evidence="1">Nucleus</location>
    </subcellularLocation>
</comment>
<reference evidence="2 3" key="1">
    <citation type="journal article" date="2024" name="Plant J.">
        <title>Genome sequences and population genomics reveal climatic adaptation and genomic divergence between two closely related sweetgum species.</title>
        <authorList>
            <person name="Xu W.Q."/>
            <person name="Ren C.Q."/>
            <person name="Zhang X.Y."/>
            <person name="Comes H.P."/>
            <person name="Liu X.H."/>
            <person name="Li Y.G."/>
            <person name="Kettle C.J."/>
            <person name="Jalonen R."/>
            <person name="Gaisberger H."/>
            <person name="Ma Y.Z."/>
            <person name="Qiu Y.X."/>
        </authorList>
    </citation>
    <scope>NUCLEOTIDE SEQUENCE [LARGE SCALE GENOMIC DNA]</scope>
    <source>
        <strain evidence="2">Hangzhou</strain>
    </source>
</reference>
<keyword evidence="3" id="KW-1185">Reference proteome</keyword>
<evidence type="ECO:0000256" key="1">
    <source>
        <dbReference type="RuleBase" id="RU367018"/>
    </source>
</evidence>
<accession>A0AAP0NG91</accession>
<dbReference type="Proteomes" id="UP001415857">
    <property type="component" value="Unassembled WGS sequence"/>
</dbReference>
<keyword evidence="1" id="KW-0862">Zinc</keyword>
<gene>
    <name evidence="2" type="ORF">L1049_026357</name>
</gene>
<protein>
    <recommendedName>
        <fullName evidence="1">Protein FAR1-RELATED SEQUENCE</fullName>
    </recommendedName>
</protein>
<evidence type="ECO:0000313" key="2">
    <source>
        <dbReference type="EMBL" id="KAK9270774.1"/>
    </source>
</evidence>
<evidence type="ECO:0000313" key="3">
    <source>
        <dbReference type="Proteomes" id="UP001415857"/>
    </source>
</evidence>
<organism evidence="2 3">
    <name type="scientific">Liquidambar formosana</name>
    <name type="common">Formosan gum</name>
    <dbReference type="NCBI Taxonomy" id="63359"/>
    <lineage>
        <taxon>Eukaryota</taxon>
        <taxon>Viridiplantae</taxon>
        <taxon>Streptophyta</taxon>
        <taxon>Embryophyta</taxon>
        <taxon>Tracheophyta</taxon>
        <taxon>Spermatophyta</taxon>
        <taxon>Magnoliopsida</taxon>
        <taxon>eudicotyledons</taxon>
        <taxon>Gunneridae</taxon>
        <taxon>Pentapetalae</taxon>
        <taxon>Saxifragales</taxon>
        <taxon>Altingiaceae</taxon>
        <taxon>Liquidambar</taxon>
    </lineage>
</organism>
<dbReference type="AlphaFoldDB" id="A0AAP0NG91"/>
<dbReference type="PANTHER" id="PTHR31669">
    <property type="entry name" value="PROTEIN FAR1-RELATED SEQUENCE 10-RELATED"/>
    <property type="match status" value="1"/>
</dbReference>
<dbReference type="GO" id="GO:0006355">
    <property type="term" value="P:regulation of DNA-templated transcription"/>
    <property type="evidence" value="ECO:0007669"/>
    <property type="project" value="UniProtKB-UniRule"/>
</dbReference>
<dbReference type="GO" id="GO:0005634">
    <property type="term" value="C:nucleus"/>
    <property type="evidence" value="ECO:0007669"/>
    <property type="project" value="UniProtKB-SubCell"/>
</dbReference>
<comment type="caution">
    <text evidence="2">The sequence shown here is derived from an EMBL/GenBank/DDBJ whole genome shotgun (WGS) entry which is preliminary data.</text>
</comment>
<keyword evidence="1" id="KW-0539">Nucleus</keyword>
<keyword evidence="1" id="KW-0863">Zinc-finger</keyword>
<comment type="similarity">
    <text evidence="1">Belongs to the FHY3/FAR1 family.</text>
</comment>
<proteinExistence type="inferred from homology"/>
<dbReference type="EMBL" id="JBBPBK010000014">
    <property type="protein sequence ID" value="KAK9270774.1"/>
    <property type="molecule type" value="Genomic_DNA"/>
</dbReference>
<dbReference type="GO" id="GO:0008270">
    <property type="term" value="F:zinc ion binding"/>
    <property type="evidence" value="ECO:0007669"/>
    <property type="project" value="UniProtKB-UniRule"/>
</dbReference>